<organism evidence="2 3">
    <name type="scientific">Triparma columacea</name>
    <dbReference type="NCBI Taxonomy" id="722753"/>
    <lineage>
        <taxon>Eukaryota</taxon>
        <taxon>Sar</taxon>
        <taxon>Stramenopiles</taxon>
        <taxon>Ochrophyta</taxon>
        <taxon>Bolidophyceae</taxon>
        <taxon>Parmales</taxon>
        <taxon>Triparmaceae</taxon>
        <taxon>Triparma</taxon>
    </lineage>
</organism>
<dbReference type="OrthoDB" id="46915at2759"/>
<dbReference type="AlphaFoldDB" id="A0A9W7LF63"/>
<feature type="transmembrane region" description="Helical" evidence="1">
    <location>
        <begin position="210"/>
        <end position="232"/>
    </location>
</feature>
<keyword evidence="1" id="KW-0812">Transmembrane</keyword>
<evidence type="ECO:0000256" key="1">
    <source>
        <dbReference type="SAM" id="Phobius"/>
    </source>
</evidence>
<dbReference type="EMBL" id="BRYA01000352">
    <property type="protein sequence ID" value="GMI47621.1"/>
    <property type="molecule type" value="Genomic_DNA"/>
</dbReference>
<gene>
    <name evidence="2" type="ORF">TrCOL_g8386</name>
</gene>
<proteinExistence type="predicted"/>
<accession>A0A9W7LF63</accession>
<sequence>MRHNVATGDVATDDAPQIAFYKENHNDEYIPFITFSTPAREDRDGICEDKQKDTNILTSININIVTYLKTSFISSSPLFQFLSILSSGYLTHATAFGSLSLGPLIAYSIVSTPGSLLFPHLAAAWNVGVFCGMSSPSIIPNYFYLTLLLLLLSIIWLSFLRYKILEGYGGRLGTTVFLATNLLLPALIIPTTSVNWAVYGAPTRTYPTSIAWQSALCTITASPFTAVLTLALRLGGRNLSNPVLAGNLSALLLTLPIVAIATSTFEFTDGLLEGVLIGSFVGMSGTDIIQNYIQFGAAGVLGAGWNLVFKPFFNGVVILGFEAMLGCALVVGGKGVGRMLKFKVDGGGGIPNP</sequence>
<keyword evidence="1" id="KW-0472">Membrane</keyword>
<name>A0A9W7LF63_9STRA</name>
<keyword evidence="3" id="KW-1185">Reference proteome</keyword>
<feature type="transmembrane region" description="Helical" evidence="1">
    <location>
        <begin position="172"/>
        <end position="190"/>
    </location>
</feature>
<dbReference type="Proteomes" id="UP001165065">
    <property type="component" value="Unassembled WGS sequence"/>
</dbReference>
<evidence type="ECO:0000313" key="3">
    <source>
        <dbReference type="Proteomes" id="UP001165065"/>
    </source>
</evidence>
<feature type="transmembrane region" description="Helical" evidence="1">
    <location>
        <begin position="142"/>
        <end position="160"/>
    </location>
</feature>
<feature type="transmembrane region" description="Helical" evidence="1">
    <location>
        <begin position="89"/>
        <end position="110"/>
    </location>
</feature>
<reference evidence="3" key="1">
    <citation type="journal article" date="2023" name="Commun. Biol.">
        <title>Genome analysis of Parmales, the sister group of diatoms, reveals the evolutionary specialization of diatoms from phago-mixotrophs to photoautotrophs.</title>
        <authorList>
            <person name="Ban H."/>
            <person name="Sato S."/>
            <person name="Yoshikawa S."/>
            <person name="Yamada K."/>
            <person name="Nakamura Y."/>
            <person name="Ichinomiya M."/>
            <person name="Sato N."/>
            <person name="Blanc-Mathieu R."/>
            <person name="Endo H."/>
            <person name="Kuwata A."/>
            <person name="Ogata H."/>
        </authorList>
    </citation>
    <scope>NUCLEOTIDE SEQUENCE [LARGE SCALE GENOMIC DNA]</scope>
</reference>
<evidence type="ECO:0000313" key="2">
    <source>
        <dbReference type="EMBL" id="GMI47621.1"/>
    </source>
</evidence>
<comment type="caution">
    <text evidence="2">The sequence shown here is derived from an EMBL/GenBank/DDBJ whole genome shotgun (WGS) entry which is preliminary data.</text>
</comment>
<feature type="transmembrane region" description="Helical" evidence="1">
    <location>
        <begin position="244"/>
        <end position="265"/>
    </location>
</feature>
<protein>
    <submittedName>
        <fullName evidence="2">Uncharacterized protein</fullName>
    </submittedName>
</protein>
<keyword evidence="1" id="KW-1133">Transmembrane helix</keyword>
<feature type="transmembrane region" description="Helical" evidence="1">
    <location>
        <begin position="312"/>
        <end position="333"/>
    </location>
</feature>